<dbReference type="PANTHER" id="PTHR12843">
    <property type="entry name" value="PROTEIN-LYSINE N-METHYLTRANSFERASE METTL10"/>
    <property type="match status" value="1"/>
</dbReference>
<keyword evidence="1 5" id="KW-0963">Cytoplasm</keyword>
<comment type="subcellular location">
    <subcellularLocation>
        <location evidence="5">Cytoplasm</location>
    </subcellularLocation>
</comment>
<proteinExistence type="inferred from homology"/>
<evidence type="ECO:0000256" key="4">
    <source>
        <dbReference type="ARBA" id="ARBA00022691"/>
    </source>
</evidence>
<feature type="domain" description="Methyltransferase" evidence="6">
    <location>
        <begin position="58"/>
        <end position="188"/>
    </location>
</feature>
<dbReference type="GO" id="GO:0016279">
    <property type="term" value="F:protein-lysine N-methyltransferase activity"/>
    <property type="evidence" value="ECO:0007669"/>
    <property type="project" value="UniProtKB-UniRule"/>
</dbReference>
<evidence type="ECO:0000259" key="6">
    <source>
        <dbReference type="Pfam" id="PF13847"/>
    </source>
</evidence>
<protein>
    <recommendedName>
        <fullName evidence="5">Protein-lysine N-methyltransferase JTE90_029008</fullName>
        <ecNumber evidence="5">2.1.1.-</ecNumber>
    </recommendedName>
</protein>
<evidence type="ECO:0000256" key="5">
    <source>
        <dbReference type="HAMAP-Rule" id="MF_03188"/>
    </source>
</evidence>
<dbReference type="EMBL" id="JAFNEN010000075">
    <property type="protein sequence ID" value="KAG8196039.1"/>
    <property type="molecule type" value="Genomic_DNA"/>
</dbReference>
<dbReference type="Gene3D" id="3.40.50.150">
    <property type="entry name" value="Vaccinia Virus protein VP39"/>
    <property type="match status" value="1"/>
</dbReference>
<dbReference type="GO" id="GO:0005737">
    <property type="term" value="C:cytoplasm"/>
    <property type="evidence" value="ECO:0007669"/>
    <property type="project" value="UniProtKB-SubCell"/>
</dbReference>
<gene>
    <name evidence="7" type="ORF">JTE90_029008</name>
</gene>
<comment type="caution">
    <text evidence="7">The sequence shown here is derived from an EMBL/GenBank/DDBJ whole genome shotgun (WGS) entry which is preliminary data.</text>
</comment>
<evidence type="ECO:0000256" key="2">
    <source>
        <dbReference type="ARBA" id="ARBA00022603"/>
    </source>
</evidence>
<dbReference type="InterPro" id="IPR029063">
    <property type="entry name" value="SAM-dependent_MTases_sf"/>
</dbReference>
<dbReference type="PANTHER" id="PTHR12843:SF5">
    <property type="entry name" value="EEF1A LYSINE METHYLTRANSFERASE 2"/>
    <property type="match status" value="1"/>
</dbReference>
<dbReference type="SUPFAM" id="SSF53335">
    <property type="entry name" value="S-adenosyl-L-methionine-dependent methyltransferases"/>
    <property type="match status" value="1"/>
</dbReference>
<dbReference type="GO" id="GO:0032259">
    <property type="term" value="P:methylation"/>
    <property type="evidence" value="ECO:0007669"/>
    <property type="project" value="UniProtKB-KW"/>
</dbReference>
<keyword evidence="8" id="KW-1185">Reference proteome</keyword>
<organism evidence="7 8">
    <name type="scientific">Oedothorax gibbosus</name>
    <dbReference type="NCBI Taxonomy" id="931172"/>
    <lineage>
        <taxon>Eukaryota</taxon>
        <taxon>Metazoa</taxon>
        <taxon>Ecdysozoa</taxon>
        <taxon>Arthropoda</taxon>
        <taxon>Chelicerata</taxon>
        <taxon>Arachnida</taxon>
        <taxon>Araneae</taxon>
        <taxon>Araneomorphae</taxon>
        <taxon>Entelegynae</taxon>
        <taxon>Araneoidea</taxon>
        <taxon>Linyphiidae</taxon>
        <taxon>Erigoninae</taxon>
        <taxon>Oedothorax</taxon>
    </lineage>
</organism>
<dbReference type="EC" id="2.1.1.-" evidence="5"/>
<dbReference type="InterPro" id="IPR025714">
    <property type="entry name" value="Methyltranfer_dom"/>
</dbReference>
<comment type="function">
    <text evidence="5">S-adenosyl-L-methionine-dependent protein-lysine N-methyltransferase that methylates elongation factor 1-alpha.</text>
</comment>
<dbReference type="Proteomes" id="UP000827092">
    <property type="component" value="Unassembled WGS sequence"/>
</dbReference>
<evidence type="ECO:0000256" key="3">
    <source>
        <dbReference type="ARBA" id="ARBA00022679"/>
    </source>
</evidence>
<sequence>MEELNPSESCELGKKEYWEEFYSIELENFGDSGDTGEIWFGKKNLERIVNWLCKNEVDKDLPILDVGCGNAMTLVSLAKAGYTDLTGVDYAQEAIDLSKKIVEQKNLNITLETLDFLGANLDSSSALYSKKFHIVIDKGTYDAICLDRQNAALKRKKYIEQVLRILSSAGFFLLFSCNWTKDELLQHFDAFSIHDEIDIPSISFGGKSGQTVTALVLKKCVL</sequence>
<keyword evidence="2 5" id="KW-0489">Methyltransferase</keyword>
<reference evidence="7 8" key="1">
    <citation type="journal article" date="2022" name="Nat. Ecol. Evol.">
        <title>A masculinizing supergene underlies an exaggerated male reproductive morph in a spider.</title>
        <authorList>
            <person name="Hendrickx F."/>
            <person name="De Corte Z."/>
            <person name="Sonet G."/>
            <person name="Van Belleghem S.M."/>
            <person name="Kostlbacher S."/>
            <person name="Vangestel C."/>
        </authorList>
    </citation>
    <scope>NUCLEOTIDE SEQUENCE [LARGE SCALE GENOMIC DNA]</scope>
    <source>
        <strain evidence="7">W744_W776</strain>
    </source>
</reference>
<dbReference type="AlphaFoldDB" id="A0AAV6VH82"/>
<evidence type="ECO:0000313" key="7">
    <source>
        <dbReference type="EMBL" id="KAG8196039.1"/>
    </source>
</evidence>
<dbReference type="HAMAP" id="MF_03188">
    <property type="entry name" value="Methyltr_EFM4"/>
    <property type="match status" value="1"/>
</dbReference>
<accession>A0AAV6VH82</accession>
<dbReference type="InterPro" id="IPR026635">
    <property type="entry name" value="Efm4/METTL10"/>
</dbReference>
<evidence type="ECO:0000256" key="1">
    <source>
        <dbReference type="ARBA" id="ARBA00022490"/>
    </source>
</evidence>
<keyword evidence="3 5" id="KW-0808">Transferase</keyword>
<keyword evidence="4 5" id="KW-0949">S-adenosyl-L-methionine</keyword>
<comment type="similarity">
    <text evidence="5">Belongs to the class I-like SAM-binding methyltransferase superfamily. EFM4 family.</text>
</comment>
<dbReference type="Pfam" id="PF13847">
    <property type="entry name" value="Methyltransf_31"/>
    <property type="match status" value="1"/>
</dbReference>
<evidence type="ECO:0000313" key="8">
    <source>
        <dbReference type="Proteomes" id="UP000827092"/>
    </source>
</evidence>
<name>A0AAV6VH82_9ARAC</name>
<dbReference type="CDD" id="cd02440">
    <property type="entry name" value="AdoMet_MTases"/>
    <property type="match status" value="1"/>
</dbReference>